<feature type="coiled-coil region" evidence="1">
    <location>
        <begin position="229"/>
        <end position="256"/>
    </location>
</feature>
<keyword evidence="1" id="KW-0175">Coiled coil</keyword>
<evidence type="ECO:0000256" key="1">
    <source>
        <dbReference type="SAM" id="Coils"/>
    </source>
</evidence>
<organism evidence="3">
    <name type="scientific">Timema genevievae</name>
    <name type="common">Walking stick</name>
    <dbReference type="NCBI Taxonomy" id="629358"/>
    <lineage>
        <taxon>Eukaryota</taxon>
        <taxon>Metazoa</taxon>
        <taxon>Ecdysozoa</taxon>
        <taxon>Arthropoda</taxon>
        <taxon>Hexapoda</taxon>
        <taxon>Insecta</taxon>
        <taxon>Pterygota</taxon>
        <taxon>Neoptera</taxon>
        <taxon>Polyneoptera</taxon>
        <taxon>Phasmatodea</taxon>
        <taxon>Timematodea</taxon>
        <taxon>Timematoidea</taxon>
        <taxon>Timematidae</taxon>
        <taxon>Timema</taxon>
    </lineage>
</organism>
<feature type="compositionally biased region" description="Basic and acidic residues" evidence="2">
    <location>
        <begin position="1"/>
        <end position="10"/>
    </location>
</feature>
<protein>
    <submittedName>
        <fullName evidence="3">Uncharacterized protein</fullName>
    </submittedName>
</protein>
<gene>
    <name evidence="3" type="ORF">TGEB3V08_LOCUS7620</name>
</gene>
<reference evidence="3" key="1">
    <citation type="submission" date="2020-11" db="EMBL/GenBank/DDBJ databases">
        <authorList>
            <person name="Tran Van P."/>
        </authorList>
    </citation>
    <scope>NUCLEOTIDE SEQUENCE</scope>
</reference>
<feature type="region of interest" description="Disordered" evidence="2">
    <location>
        <begin position="1"/>
        <end position="22"/>
    </location>
</feature>
<dbReference type="EMBL" id="OE842523">
    <property type="protein sequence ID" value="CAD7600359.1"/>
    <property type="molecule type" value="Genomic_DNA"/>
</dbReference>
<sequence length="289" mass="32012">MCEKESKMQEPNKLADTSAVPKKDEYIVQELSSENKALSIKVNVLDDLNGQCEERVCEQGEPPPKKGKSESPLLEHCGETKENEGQDSSLVETDLCRSLNSRSASHDVEHQDLDTNDSPPFSCFTSSSSSSSSSSLTSSSPSSSLSTLFPLLSSPSLDSCPQTDEECSTSSSEDCDKQDAPVTTLPNADSEGQEREVASTKCACTPRASRETRRRMKLDCLRASLLDLKRKNAIERRALEMELKRLQCEQYRLNKESECDKVKLAEAKARLQMAVYQQQSLSPRDKVED</sequence>
<feature type="compositionally biased region" description="Basic and acidic residues" evidence="2">
    <location>
        <begin position="56"/>
        <end position="69"/>
    </location>
</feature>
<feature type="compositionally biased region" description="Basic and acidic residues" evidence="2">
    <location>
        <begin position="104"/>
        <end position="113"/>
    </location>
</feature>
<name>A0A7R9K1Y1_TIMGE</name>
<feature type="compositionally biased region" description="Low complexity" evidence="2">
    <location>
        <begin position="117"/>
        <end position="161"/>
    </location>
</feature>
<feature type="region of interest" description="Disordered" evidence="2">
    <location>
        <begin position="56"/>
        <end position="199"/>
    </location>
</feature>
<dbReference type="AlphaFoldDB" id="A0A7R9K1Y1"/>
<evidence type="ECO:0000256" key="2">
    <source>
        <dbReference type="SAM" id="MobiDB-lite"/>
    </source>
</evidence>
<proteinExistence type="predicted"/>
<accession>A0A7R9K1Y1</accession>
<evidence type="ECO:0000313" key="3">
    <source>
        <dbReference type="EMBL" id="CAD7600359.1"/>
    </source>
</evidence>